<keyword evidence="8 9" id="KW-0472">Membrane</keyword>
<dbReference type="OrthoDB" id="9763796at2"/>
<feature type="transmembrane region" description="Helical" evidence="9">
    <location>
        <begin position="357"/>
        <end position="376"/>
    </location>
</feature>
<reference evidence="10 11" key="1">
    <citation type="submission" date="2018-02" db="EMBL/GenBank/DDBJ databases">
        <title>The draft genome of Phyllobacterium myrsinacearum DSM5892.</title>
        <authorList>
            <person name="Li L."/>
            <person name="Liu L."/>
            <person name="Zhang X."/>
            <person name="Wang T."/>
        </authorList>
    </citation>
    <scope>NUCLEOTIDE SEQUENCE [LARGE SCALE GENOMIC DNA]</scope>
    <source>
        <strain evidence="10 11">DSM 5892</strain>
    </source>
</reference>
<feature type="transmembrane region" description="Helical" evidence="9">
    <location>
        <begin position="285"/>
        <end position="306"/>
    </location>
</feature>
<keyword evidence="5 9" id="KW-0630">Potassium</keyword>
<dbReference type="GO" id="GO:0005886">
    <property type="term" value="C:plasma membrane"/>
    <property type="evidence" value="ECO:0007669"/>
    <property type="project" value="UniProtKB-SubCell"/>
</dbReference>
<evidence type="ECO:0000313" key="10">
    <source>
        <dbReference type="EMBL" id="PRD52430.1"/>
    </source>
</evidence>
<feature type="transmembrane region" description="Helical" evidence="9">
    <location>
        <begin position="253"/>
        <end position="273"/>
    </location>
</feature>
<evidence type="ECO:0000256" key="8">
    <source>
        <dbReference type="ARBA" id="ARBA00023136"/>
    </source>
</evidence>
<organism evidence="10 11">
    <name type="scientific">Phyllobacterium myrsinacearum</name>
    <dbReference type="NCBI Taxonomy" id="28101"/>
    <lineage>
        <taxon>Bacteria</taxon>
        <taxon>Pseudomonadati</taxon>
        <taxon>Pseudomonadota</taxon>
        <taxon>Alphaproteobacteria</taxon>
        <taxon>Hyphomicrobiales</taxon>
        <taxon>Phyllobacteriaceae</taxon>
        <taxon>Phyllobacterium</taxon>
    </lineage>
</organism>
<feature type="transmembrane region" description="Helical" evidence="9">
    <location>
        <begin position="528"/>
        <end position="550"/>
    </location>
</feature>
<feature type="transmembrane region" description="Helical" evidence="9">
    <location>
        <begin position="63"/>
        <end position="84"/>
    </location>
</feature>
<keyword evidence="1 9" id="KW-0813">Transport</keyword>
<feature type="transmembrane region" description="Helical" evidence="9">
    <location>
        <begin position="130"/>
        <end position="156"/>
    </location>
</feature>
<dbReference type="AlphaFoldDB" id="A0A2S9JHH8"/>
<evidence type="ECO:0000313" key="11">
    <source>
        <dbReference type="Proteomes" id="UP000238563"/>
    </source>
</evidence>
<keyword evidence="2 9" id="KW-1003">Cell membrane</keyword>
<keyword evidence="6 9" id="KW-1133">Transmembrane helix</keyword>
<dbReference type="NCBIfam" id="TIGR00680">
    <property type="entry name" value="kdpA"/>
    <property type="match status" value="1"/>
</dbReference>
<keyword evidence="4 9" id="KW-0812">Transmembrane</keyword>
<evidence type="ECO:0000256" key="4">
    <source>
        <dbReference type="ARBA" id="ARBA00022692"/>
    </source>
</evidence>
<dbReference type="EMBL" id="PVBT01000004">
    <property type="protein sequence ID" value="PRD52430.1"/>
    <property type="molecule type" value="Genomic_DNA"/>
</dbReference>
<keyword evidence="7 9" id="KW-0406">Ion transport</keyword>
<dbReference type="Proteomes" id="UP000238563">
    <property type="component" value="Unassembled WGS sequence"/>
</dbReference>
<evidence type="ECO:0000256" key="9">
    <source>
        <dbReference type="HAMAP-Rule" id="MF_00275"/>
    </source>
</evidence>
<dbReference type="GO" id="GO:0016787">
    <property type="term" value="F:hydrolase activity"/>
    <property type="evidence" value="ECO:0007669"/>
    <property type="project" value="UniProtKB-KW"/>
</dbReference>
<dbReference type="PANTHER" id="PTHR30607:SF2">
    <property type="entry name" value="POTASSIUM-TRANSPORTING ATPASE POTASSIUM-BINDING SUBUNIT"/>
    <property type="match status" value="1"/>
</dbReference>
<evidence type="ECO:0000256" key="3">
    <source>
        <dbReference type="ARBA" id="ARBA00022538"/>
    </source>
</evidence>
<comment type="subcellular location">
    <subcellularLocation>
        <location evidence="9">Cell membrane</location>
        <topology evidence="9">Multi-pass membrane protein</topology>
    </subcellularLocation>
</comment>
<keyword evidence="3 9" id="KW-0633">Potassium transport</keyword>
<dbReference type="Pfam" id="PF03814">
    <property type="entry name" value="KdpA"/>
    <property type="match status" value="1"/>
</dbReference>
<feature type="transmembrane region" description="Helical" evidence="9">
    <location>
        <begin position="6"/>
        <end position="26"/>
    </location>
</feature>
<dbReference type="InterPro" id="IPR004623">
    <property type="entry name" value="KdpA"/>
</dbReference>
<feature type="transmembrane region" description="Helical" evidence="9">
    <location>
        <begin position="330"/>
        <end position="350"/>
    </location>
</feature>
<feature type="transmembrane region" description="Helical" evidence="9">
    <location>
        <begin position="177"/>
        <end position="196"/>
    </location>
</feature>
<feature type="transmembrane region" description="Helical" evidence="9">
    <location>
        <begin position="422"/>
        <end position="445"/>
    </location>
</feature>
<name>A0A2S9JHH8_9HYPH</name>
<sequence>MTLNGWIQILVYCGIIILLVKPLGGYMTRVFNGERTFLSPVLVPVERGLYRIAGTSERDEQHWTTYTAALLLFSLGGLIVLYALQRFQGILPYNPAGMTATEPGLAFNSAVSFVTNTNWQNYGGESSMSYLVQMAGFTVQNFVSAATGIAIAIALIRGFARTSGKSVGNFWVDLTRSTLYILLPICIVLTLVYVYLGVPQTLGTYVDATTLEGAKQTIAVGPVASQLAIKMLGTNGGGFFNANSAHPFENPDAISNFIQMVSIFAIGAALTNVFGRMVGNQRQGWALFAAMGVLFLAGVTACYWSEAAGNPLVHALGLDGGNMEGKETRFGIALSALFAVITTAASCGGVNAMHDSFMAIGGMLPMINMMLGEVIIGGVGAGLYGILLYVVIAVFVAGLMVGRTPEYLGKKIEAKEVKMAMLGVLCLPLAMLGFTAIACVLPSAVAATGNSGPHGFSEILYAYTSAAANNGSAFGGLGGNTTWYNLTLAIGMLMGRFLVIIPVMAIAGSLVVKKTVPESAGTFPTHGGLFVGLLIGVILIVGGLTFFPALAVGPIVEHLAIGLGQTF</sequence>
<dbReference type="RefSeq" id="WP_105734939.1">
    <property type="nucleotide sequence ID" value="NZ_PVBT01000004.1"/>
</dbReference>
<evidence type="ECO:0000256" key="7">
    <source>
        <dbReference type="ARBA" id="ARBA00023065"/>
    </source>
</evidence>
<feature type="transmembrane region" description="Helical" evidence="9">
    <location>
        <begin position="483"/>
        <end position="507"/>
    </location>
</feature>
<dbReference type="GO" id="GO:0008556">
    <property type="term" value="F:P-type potassium transmembrane transporter activity"/>
    <property type="evidence" value="ECO:0007669"/>
    <property type="project" value="InterPro"/>
</dbReference>
<protein>
    <recommendedName>
        <fullName evidence="9">Potassium-transporting ATPase potassium-binding subunit</fullName>
    </recommendedName>
    <alternativeName>
        <fullName evidence="9">ATP phosphohydrolase [potassium-transporting] A chain</fullName>
    </alternativeName>
    <alternativeName>
        <fullName evidence="9">Potassium-binding and translocating subunit A</fullName>
    </alternativeName>
    <alternativeName>
        <fullName evidence="9">Potassium-translocating ATPase A chain</fullName>
    </alternativeName>
</protein>
<evidence type="ECO:0000256" key="5">
    <source>
        <dbReference type="ARBA" id="ARBA00022958"/>
    </source>
</evidence>
<proteinExistence type="inferred from homology"/>
<comment type="subunit">
    <text evidence="9">The system is composed of three essential subunits: KdpA, KdpB and KdpC.</text>
</comment>
<dbReference type="PANTHER" id="PTHR30607">
    <property type="entry name" value="POTASSIUM-TRANSPORTING ATPASE A CHAIN"/>
    <property type="match status" value="1"/>
</dbReference>
<evidence type="ECO:0000256" key="6">
    <source>
        <dbReference type="ARBA" id="ARBA00022989"/>
    </source>
</evidence>
<gene>
    <name evidence="9" type="primary">kdpA</name>
    <name evidence="10" type="ORF">C5750_16215</name>
</gene>
<accession>A0A2S9JHH8</accession>
<keyword evidence="10" id="KW-0378">Hydrolase</keyword>
<evidence type="ECO:0000256" key="1">
    <source>
        <dbReference type="ARBA" id="ARBA00022448"/>
    </source>
</evidence>
<comment type="caution">
    <text evidence="10">The sequence shown here is derived from an EMBL/GenBank/DDBJ whole genome shotgun (WGS) entry which is preliminary data.</text>
</comment>
<dbReference type="HAMAP" id="MF_00275">
    <property type="entry name" value="KdpA"/>
    <property type="match status" value="1"/>
</dbReference>
<evidence type="ECO:0000256" key="2">
    <source>
        <dbReference type="ARBA" id="ARBA00022475"/>
    </source>
</evidence>
<dbReference type="GO" id="GO:0030955">
    <property type="term" value="F:potassium ion binding"/>
    <property type="evidence" value="ECO:0007669"/>
    <property type="project" value="UniProtKB-UniRule"/>
</dbReference>
<comment type="function">
    <text evidence="9">Part of the high-affinity ATP-driven potassium transport (or Kdp) system, which catalyzes the hydrolysis of ATP coupled with the electrogenic transport of potassium into the cytoplasm. This subunit binds the extracellular potassium ions and delivers the ions to the membrane domain of KdpB through an intramembrane tunnel.</text>
</comment>
<comment type="similarity">
    <text evidence="9">Belongs to the KdpA family.</text>
</comment>
<feature type="transmembrane region" description="Helical" evidence="9">
    <location>
        <begin position="382"/>
        <end position="401"/>
    </location>
</feature>
<keyword evidence="11" id="KW-1185">Reference proteome</keyword>
<dbReference type="PIRSF" id="PIRSF001294">
    <property type="entry name" value="K_ATPaseA"/>
    <property type="match status" value="1"/>
</dbReference>